<dbReference type="GO" id="GO:0015562">
    <property type="term" value="F:efflux transmembrane transporter activity"/>
    <property type="evidence" value="ECO:0007669"/>
    <property type="project" value="InterPro"/>
</dbReference>
<dbReference type="EMBL" id="JAENII010000007">
    <property type="protein sequence ID" value="MBK1827558.1"/>
    <property type="molecule type" value="Genomic_DNA"/>
</dbReference>
<dbReference type="Gene3D" id="1.20.1600.10">
    <property type="entry name" value="Outer membrane efflux proteins (OEP)"/>
    <property type="match status" value="1"/>
</dbReference>
<dbReference type="InterPro" id="IPR003423">
    <property type="entry name" value="OMP_efflux"/>
</dbReference>
<dbReference type="SUPFAM" id="SSF56954">
    <property type="entry name" value="Outer membrane efflux proteins (OEP)"/>
    <property type="match status" value="1"/>
</dbReference>
<dbReference type="Pfam" id="PF02321">
    <property type="entry name" value="OEP"/>
    <property type="match status" value="2"/>
</dbReference>
<keyword evidence="4" id="KW-1185">Reference proteome</keyword>
<dbReference type="Proteomes" id="UP000658278">
    <property type="component" value="Unassembled WGS sequence"/>
</dbReference>
<keyword evidence="2" id="KW-0449">Lipoprotein</keyword>
<keyword evidence="2" id="KW-0812">Transmembrane</keyword>
<evidence type="ECO:0000313" key="4">
    <source>
        <dbReference type="Proteomes" id="UP000658278"/>
    </source>
</evidence>
<name>A0A934RBF3_9BACT</name>
<comment type="subcellular location">
    <subcellularLocation>
        <location evidence="2">Cell membrane</location>
        <topology evidence="2">Lipid-anchor</topology>
    </subcellularLocation>
</comment>
<evidence type="ECO:0000256" key="1">
    <source>
        <dbReference type="ARBA" id="ARBA00007613"/>
    </source>
</evidence>
<comment type="similarity">
    <text evidence="1 2">Belongs to the outer membrane factor (OMF) (TC 1.B.17) family.</text>
</comment>
<comment type="caution">
    <text evidence="3">The sequence shown here is derived from an EMBL/GenBank/DDBJ whole genome shotgun (WGS) entry which is preliminary data.</text>
</comment>
<proteinExistence type="inferred from homology"/>
<accession>A0A934RBF3</accession>
<organism evidence="3 4">
    <name type="scientific">Haloferula rosea</name>
    <dbReference type="NCBI Taxonomy" id="490093"/>
    <lineage>
        <taxon>Bacteria</taxon>
        <taxon>Pseudomonadati</taxon>
        <taxon>Verrucomicrobiota</taxon>
        <taxon>Verrucomicrobiia</taxon>
        <taxon>Verrucomicrobiales</taxon>
        <taxon>Verrucomicrobiaceae</taxon>
        <taxon>Haloferula</taxon>
    </lineage>
</organism>
<evidence type="ECO:0000256" key="2">
    <source>
        <dbReference type="RuleBase" id="RU362097"/>
    </source>
</evidence>
<dbReference type="GO" id="GO:0005886">
    <property type="term" value="C:plasma membrane"/>
    <property type="evidence" value="ECO:0007669"/>
    <property type="project" value="UniProtKB-SubCell"/>
</dbReference>
<dbReference type="AlphaFoldDB" id="A0A934RBF3"/>
<dbReference type="PANTHER" id="PTHR30203">
    <property type="entry name" value="OUTER MEMBRANE CATION EFFLUX PROTEIN"/>
    <property type="match status" value="1"/>
</dbReference>
<reference evidence="3" key="1">
    <citation type="submission" date="2021-01" db="EMBL/GenBank/DDBJ databases">
        <title>Modified the classification status of verrucomicrobia.</title>
        <authorList>
            <person name="Feng X."/>
        </authorList>
    </citation>
    <scope>NUCLEOTIDE SEQUENCE</scope>
    <source>
        <strain evidence="3">KCTC 22201</strain>
    </source>
</reference>
<keyword evidence="2" id="KW-0472">Membrane</keyword>
<gene>
    <name evidence="3" type="ORF">JIN81_11050</name>
</gene>
<protein>
    <submittedName>
        <fullName evidence="3">Efflux transporter outer membrane subunit</fullName>
    </submittedName>
</protein>
<dbReference type="InterPro" id="IPR010131">
    <property type="entry name" value="MdtP/NodT-like"/>
</dbReference>
<dbReference type="PANTHER" id="PTHR30203:SF31">
    <property type="entry name" value="RND EFFLUX SYSTEM, OUTER MEMBRANE LIPOPROTEIN, NODT"/>
    <property type="match status" value="1"/>
</dbReference>
<evidence type="ECO:0000313" key="3">
    <source>
        <dbReference type="EMBL" id="MBK1827558.1"/>
    </source>
</evidence>
<keyword evidence="2" id="KW-1134">Transmembrane beta strand</keyword>
<keyword evidence="2" id="KW-0564">Palmitate</keyword>
<sequence>MVVGTDYSSPDMITPDSWHQSLSSDLASGSSSLDSWWRKFNDPTLNRLIQTARDSNRTLAVAYERINEARAGLGVSRSQLFPTIDFGGAVSRGRTSQNLGSPSPPAGKTTDVYSTGLTAGWEIDVFGGVRRSIESANATVEGTEELYRDTLVSLLADVALSYIEIRTFEERLAVAQRNLTAQQKSLDLTKARLDAGLSPELDVAQAETNLSNTRAILPQLRNGRSLAVNRLSILLGKYSSATETLLKGSKGIPSAPNSSFVGIPANLVRARPDIRAAERNLAAQNALVGVAEAELYPRFVLAGTFDLQSLAASSLLESNSRNYAFGPNFQWNIFNAGRVRSQIAIQESRTKQLYMTYEQTVLAAVAQVEDSLSSVRNERDRIAELRNATASATKAEELVTTNYTEGLVDFQNVLDAQRTVFSTEDALAASRGTIAAGYVSLFKALGGGTPMKPGPVDQNGKP</sequence>
<dbReference type="NCBIfam" id="TIGR01845">
    <property type="entry name" value="outer_NodT"/>
    <property type="match status" value="1"/>
</dbReference>
<dbReference type="Gene3D" id="2.20.200.10">
    <property type="entry name" value="Outer membrane efflux proteins (OEP)"/>
    <property type="match status" value="1"/>
</dbReference>